<keyword evidence="7" id="KW-1185">Reference proteome</keyword>
<dbReference type="GO" id="GO:0009880">
    <property type="term" value="P:embryonic pattern specification"/>
    <property type="evidence" value="ECO:0007669"/>
    <property type="project" value="TreeGrafter"/>
</dbReference>
<dbReference type="Proteomes" id="UP000008672">
    <property type="component" value="Unassembled WGS sequence"/>
</dbReference>
<accession>H3AZY0</accession>
<dbReference type="Pfam" id="PF14998">
    <property type="entry name" value="Ripply"/>
    <property type="match status" value="1"/>
</dbReference>
<feature type="region of interest" description="Disordered" evidence="5">
    <location>
        <begin position="80"/>
        <end position="130"/>
    </location>
</feature>
<sequence length="130" mass="15127">ASLLWRPWIISAKDTERQKRRQQTSPYSPPVINSSSSEMDKSPPLFRHPVRLLWPKSKSYDYLYNEGEKLLENFPVQATINFYDDSDSEEEEEEDYGEDEPEGSEKECSEGEAVSPRTHTRSAHHYTCLN</sequence>
<keyword evidence="3" id="KW-0217">Developmental protein</keyword>
<dbReference type="GeneTree" id="ENSGT00940000161952"/>
<dbReference type="AlphaFoldDB" id="H3AZY0"/>
<keyword evidence="4" id="KW-0539">Nucleus</keyword>
<protein>
    <submittedName>
        <fullName evidence="6">Ripply transcriptional repressor 1</fullName>
    </submittedName>
</protein>
<reference evidence="6" key="2">
    <citation type="submission" date="2025-08" db="UniProtKB">
        <authorList>
            <consortium name="Ensembl"/>
        </authorList>
    </citation>
    <scope>IDENTIFICATION</scope>
</reference>
<evidence type="ECO:0000256" key="1">
    <source>
        <dbReference type="ARBA" id="ARBA00004123"/>
    </source>
</evidence>
<evidence type="ECO:0000256" key="2">
    <source>
        <dbReference type="ARBA" id="ARBA00006944"/>
    </source>
</evidence>
<organism evidence="6 7">
    <name type="scientific">Latimeria chalumnae</name>
    <name type="common">Coelacanth</name>
    <dbReference type="NCBI Taxonomy" id="7897"/>
    <lineage>
        <taxon>Eukaryota</taxon>
        <taxon>Metazoa</taxon>
        <taxon>Chordata</taxon>
        <taxon>Craniata</taxon>
        <taxon>Vertebrata</taxon>
        <taxon>Euteleostomi</taxon>
        <taxon>Coelacanthiformes</taxon>
        <taxon>Coelacanthidae</taxon>
        <taxon>Latimeria</taxon>
    </lineage>
</organism>
<dbReference type="FunCoup" id="H3AZY0">
    <property type="interactions" value="19"/>
</dbReference>
<dbReference type="InterPro" id="IPR028127">
    <property type="entry name" value="Ripply_fam"/>
</dbReference>
<evidence type="ECO:0000256" key="3">
    <source>
        <dbReference type="ARBA" id="ARBA00022473"/>
    </source>
</evidence>
<feature type="compositionally biased region" description="Polar residues" evidence="5">
    <location>
        <begin position="23"/>
        <end position="37"/>
    </location>
</feature>
<dbReference type="GO" id="GO:0000122">
    <property type="term" value="P:negative regulation of transcription by RNA polymerase II"/>
    <property type="evidence" value="ECO:0007669"/>
    <property type="project" value="TreeGrafter"/>
</dbReference>
<dbReference type="STRING" id="7897.ENSLACP00000015201"/>
<dbReference type="PANTHER" id="PTHR16770">
    <property type="entry name" value="PROTEIN RIPPLY-LIKE"/>
    <property type="match status" value="1"/>
</dbReference>
<proteinExistence type="inferred from homology"/>
<comment type="subcellular location">
    <subcellularLocation>
        <location evidence="1">Nucleus</location>
    </subcellularLocation>
</comment>
<dbReference type="PANTHER" id="PTHR16770:SF3">
    <property type="entry name" value="PROTEIN RIPPLY2"/>
    <property type="match status" value="1"/>
</dbReference>
<comment type="similarity">
    <text evidence="2">Belongs to the ripply family.</text>
</comment>
<name>H3AZY0_LATCH</name>
<dbReference type="EMBL" id="AFYH01119640">
    <property type="status" value="NOT_ANNOTATED_CDS"/>
    <property type="molecule type" value="Genomic_DNA"/>
</dbReference>
<dbReference type="HOGENOM" id="CLU_117697_2_1_1"/>
<gene>
    <name evidence="6" type="primary">RIPPLY1</name>
</gene>
<dbReference type="OMA" id="WRPWLIT"/>
<evidence type="ECO:0000256" key="4">
    <source>
        <dbReference type="ARBA" id="ARBA00023242"/>
    </source>
</evidence>
<reference evidence="7" key="1">
    <citation type="submission" date="2011-08" db="EMBL/GenBank/DDBJ databases">
        <title>The draft genome of Latimeria chalumnae.</title>
        <authorList>
            <person name="Di Palma F."/>
            <person name="Alfoldi J."/>
            <person name="Johnson J."/>
            <person name="Berlin A."/>
            <person name="Gnerre S."/>
            <person name="Jaffe D."/>
            <person name="MacCallum I."/>
            <person name="Young S."/>
            <person name="Walker B.J."/>
            <person name="Lander E."/>
            <person name="Lindblad-Toh K."/>
        </authorList>
    </citation>
    <scope>NUCLEOTIDE SEQUENCE [LARGE SCALE GENOMIC DNA]</scope>
    <source>
        <strain evidence="7">Wild caught</strain>
    </source>
</reference>
<reference evidence="6" key="3">
    <citation type="submission" date="2025-09" db="UniProtKB">
        <authorList>
            <consortium name="Ensembl"/>
        </authorList>
    </citation>
    <scope>IDENTIFICATION</scope>
</reference>
<dbReference type="eggNOG" id="ENOG502S6U6">
    <property type="taxonomic scope" value="Eukaryota"/>
</dbReference>
<dbReference type="InParanoid" id="H3AZY0"/>
<dbReference type="Ensembl" id="ENSLACT00000015307.1">
    <property type="protein sequence ID" value="ENSLACP00000015201.1"/>
    <property type="gene ID" value="ENSLACG00000013382.1"/>
</dbReference>
<evidence type="ECO:0000313" key="6">
    <source>
        <dbReference type="Ensembl" id="ENSLACP00000015201.1"/>
    </source>
</evidence>
<feature type="compositionally biased region" description="Acidic residues" evidence="5">
    <location>
        <begin position="84"/>
        <end position="102"/>
    </location>
</feature>
<feature type="region of interest" description="Disordered" evidence="5">
    <location>
        <begin position="15"/>
        <end position="43"/>
    </location>
</feature>
<evidence type="ECO:0000256" key="5">
    <source>
        <dbReference type="SAM" id="MobiDB-lite"/>
    </source>
</evidence>
<dbReference type="GO" id="GO:0005634">
    <property type="term" value="C:nucleus"/>
    <property type="evidence" value="ECO:0007669"/>
    <property type="project" value="UniProtKB-SubCell"/>
</dbReference>
<evidence type="ECO:0000313" key="7">
    <source>
        <dbReference type="Proteomes" id="UP000008672"/>
    </source>
</evidence>